<evidence type="ECO:0000256" key="3">
    <source>
        <dbReference type="ARBA" id="ARBA00023242"/>
    </source>
</evidence>
<feature type="domain" description="Zn(2)-C6 fungal-type" evidence="5">
    <location>
        <begin position="11"/>
        <end position="38"/>
    </location>
</feature>
<evidence type="ECO:0000313" key="7">
    <source>
        <dbReference type="Proteomes" id="UP000813444"/>
    </source>
</evidence>
<dbReference type="EMBL" id="JAGPNK010000011">
    <property type="protein sequence ID" value="KAH7311754.1"/>
    <property type="molecule type" value="Genomic_DNA"/>
</dbReference>
<dbReference type="Pfam" id="PF04082">
    <property type="entry name" value="Fungal_trans"/>
    <property type="match status" value="1"/>
</dbReference>
<dbReference type="OrthoDB" id="3014581at2759"/>
<comment type="subcellular location">
    <subcellularLocation>
        <location evidence="1">Nucleus</location>
    </subcellularLocation>
</comment>
<dbReference type="InterPro" id="IPR001138">
    <property type="entry name" value="Zn2Cys6_DnaBD"/>
</dbReference>
<feature type="compositionally biased region" description="Polar residues" evidence="4">
    <location>
        <begin position="46"/>
        <end position="61"/>
    </location>
</feature>
<dbReference type="Proteomes" id="UP000813444">
    <property type="component" value="Unassembled WGS sequence"/>
</dbReference>
<name>A0A8K0WNC7_9HYPO</name>
<dbReference type="GO" id="GO:0006351">
    <property type="term" value="P:DNA-templated transcription"/>
    <property type="evidence" value="ECO:0007669"/>
    <property type="project" value="InterPro"/>
</dbReference>
<dbReference type="InterPro" id="IPR036864">
    <property type="entry name" value="Zn2-C6_fun-type_DNA-bd_sf"/>
</dbReference>
<organism evidence="6 7">
    <name type="scientific">Stachybotrys elegans</name>
    <dbReference type="NCBI Taxonomy" id="80388"/>
    <lineage>
        <taxon>Eukaryota</taxon>
        <taxon>Fungi</taxon>
        <taxon>Dikarya</taxon>
        <taxon>Ascomycota</taxon>
        <taxon>Pezizomycotina</taxon>
        <taxon>Sordariomycetes</taxon>
        <taxon>Hypocreomycetidae</taxon>
        <taxon>Hypocreales</taxon>
        <taxon>Stachybotryaceae</taxon>
        <taxon>Stachybotrys</taxon>
    </lineage>
</organism>
<dbReference type="PROSITE" id="PS50048">
    <property type="entry name" value="ZN2_CY6_FUNGAL_2"/>
    <property type="match status" value="1"/>
</dbReference>
<evidence type="ECO:0000256" key="2">
    <source>
        <dbReference type="ARBA" id="ARBA00022723"/>
    </source>
</evidence>
<dbReference type="PANTHER" id="PTHR31001">
    <property type="entry name" value="UNCHARACTERIZED TRANSCRIPTIONAL REGULATORY PROTEIN"/>
    <property type="match status" value="1"/>
</dbReference>
<keyword evidence="3" id="KW-0539">Nucleus</keyword>
<gene>
    <name evidence="6" type="ORF">B0I35DRAFT_71783</name>
</gene>
<proteinExistence type="predicted"/>
<comment type="caution">
    <text evidence="6">The sequence shown here is derived from an EMBL/GenBank/DDBJ whole genome shotgun (WGS) entry which is preliminary data.</text>
</comment>
<dbReference type="CDD" id="cd00067">
    <property type="entry name" value="GAL4"/>
    <property type="match status" value="1"/>
</dbReference>
<dbReference type="GO" id="GO:0003677">
    <property type="term" value="F:DNA binding"/>
    <property type="evidence" value="ECO:0007669"/>
    <property type="project" value="InterPro"/>
</dbReference>
<feature type="region of interest" description="Disordered" evidence="4">
    <location>
        <begin position="34"/>
        <end position="64"/>
    </location>
</feature>
<keyword evidence="2" id="KW-0479">Metal-binding</keyword>
<dbReference type="CDD" id="cd12148">
    <property type="entry name" value="fungal_TF_MHR"/>
    <property type="match status" value="1"/>
</dbReference>
<keyword evidence="7" id="KW-1185">Reference proteome</keyword>
<feature type="region of interest" description="Disordered" evidence="4">
    <location>
        <begin position="86"/>
        <end position="111"/>
    </location>
</feature>
<dbReference type="GO" id="GO:0008270">
    <property type="term" value="F:zinc ion binding"/>
    <property type="evidence" value="ECO:0007669"/>
    <property type="project" value="InterPro"/>
</dbReference>
<dbReference type="GO" id="GO:0005634">
    <property type="term" value="C:nucleus"/>
    <property type="evidence" value="ECO:0007669"/>
    <property type="project" value="UniProtKB-SubCell"/>
</dbReference>
<dbReference type="InterPro" id="IPR007219">
    <property type="entry name" value="XnlR_reg_dom"/>
</dbReference>
<evidence type="ECO:0000256" key="4">
    <source>
        <dbReference type="SAM" id="MobiDB-lite"/>
    </source>
</evidence>
<evidence type="ECO:0000259" key="5">
    <source>
        <dbReference type="PROSITE" id="PS50048"/>
    </source>
</evidence>
<evidence type="ECO:0000313" key="6">
    <source>
        <dbReference type="EMBL" id="KAH7311754.1"/>
    </source>
</evidence>
<evidence type="ECO:0000256" key="1">
    <source>
        <dbReference type="ARBA" id="ARBA00004123"/>
    </source>
</evidence>
<dbReference type="AlphaFoldDB" id="A0A8K0WNC7"/>
<dbReference type="SUPFAM" id="SSF57701">
    <property type="entry name" value="Zn2/Cys6 DNA-binding domain"/>
    <property type="match status" value="1"/>
</dbReference>
<protein>
    <recommendedName>
        <fullName evidence="5">Zn(2)-C6 fungal-type domain-containing protein</fullName>
    </recommendedName>
</protein>
<dbReference type="GO" id="GO:0000981">
    <property type="term" value="F:DNA-binding transcription factor activity, RNA polymerase II-specific"/>
    <property type="evidence" value="ECO:0007669"/>
    <property type="project" value="InterPro"/>
</dbReference>
<dbReference type="PROSITE" id="PS00463">
    <property type="entry name" value="ZN2_CY6_FUNGAL_1"/>
    <property type="match status" value="1"/>
</dbReference>
<dbReference type="Gene3D" id="4.10.240.10">
    <property type="entry name" value="Zn(2)-C6 fungal-type DNA-binding domain"/>
    <property type="match status" value="1"/>
</dbReference>
<accession>A0A8K0WNC7</accession>
<reference evidence="6" key="1">
    <citation type="journal article" date="2021" name="Nat. Commun.">
        <title>Genetic determinants of endophytism in the Arabidopsis root mycobiome.</title>
        <authorList>
            <person name="Mesny F."/>
            <person name="Miyauchi S."/>
            <person name="Thiergart T."/>
            <person name="Pickel B."/>
            <person name="Atanasova L."/>
            <person name="Karlsson M."/>
            <person name="Huettel B."/>
            <person name="Barry K.W."/>
            <person name="Haridas S."/>
            <person name="Chen C."/>
            <person name="Bauer D."/>
            <person name="Andreopoulos W."/>
            <person name="Pangilinan J."/>
            <person name="LaButti K."/>
            <person name="Riley R."/>
            <person name="Lipzen A."/>
            <person name="Clum A."/>
            <person name="Drula E."/>
            <person name="Henrissat B."/>
            <person name="Kohler A."/>
            <person name="Grigoriev I.V."/>
            <person name="Martin F.M."/>
            <person name="Hacquard S."/>
        </authorList>
    </citation>
    <scope>NUCLEOTIDE SEQUENCE</scope>
    <source>
        <strain evidence="6">MPI-CAGE-CH-0235</strain>
    </source>
</reference>
<sequence length="698" mass="77403">MGKQPRQRPISCKFCRLRKLRCSRQFPCTNCTSRGVPCQASDEVPTRSTHPDTSSSVNGTHGDSLATLSAPEVLARLNRLEALVESHSRELGRKKKAYPRLGPLSPQSPVPSHLQGLMDDALSFSPIGRQSKQGPSSLTDVLVLRACPIRNFPAHPASEDMPNSLLPDGVVRTKRHIWLPSRSEALPIADIMTSHHGYYPKIIHVPSLPGIFSDLYDALEQGNRPNLGTAALLLSICALVTCTCLHTADAARLFSSNRGYTSRSEFWLKPALHIVEHLKTIGEVSLESLQALCLCYCALTNIHGVTQTTRLMTNDAIGIGRELGLHRIDYRQNAVDPSAGYQLTVKAEIGRRVWWFLAMLDWTLSQYSGPLEGVISIHPSHMAVRKPLNINDEDIIEGQPVFEKPPNQLTTTSYLLQRIRFAETFLEPLNSGWSTLATGDTMDYSSILEMDQKIQDFIRELPPFFSINSKEIRVIPNSMPASHANLECHAMTMVAHRHRCKIHLPFLMQSLSEPTYAPSREACLESARIIMQARNKLNQENTAPQHTLERSAYLAAIVLVLETCLDGKADHDPIRDEEMQDAWDILRDGQPQSPVVSKLLGLASETLKKNLKSHPTLNSLEQFSAAGTPDLGGAGHGPLETPGYSHQGNMTMDPLNHPSAESEIAYIEQQWQALEGGTELEAMDWDRFLSGIDIAPFL</sequence>
<dbReference type="SMART" id="SM00066">
    <property type="entry name" value="GAL4"/>
    <property type="match status" value="1"/>
</dbReference>
<dbReference type="Pfam" id="PF00172">
    <property type="entry name" value="Zn_clus"/>
    <property type="match status" value="1"/>
</dbReference>
<dbReference type="PANTHER" id="PTHR31001:SF90">
    <property type="entry name" value="CENTROMERE DNA-BINDING PROTEIN COMPLEX CBF3 SUBUNIT B"/>
    <property type="match status" value="1"/>
</dbReference>
<dbReference type="InterPro" id="IPR050613">
    <property type="entry name" value="Sec_Metabolite_Reg"/>
</dbReference>